<evidence type="ECO:0000256" key="1">
    <source>
        <dbReference type="ARBA" id="ARBA00023121"/>
    </source>
</evidence>
<dbReference type="NCBIfam" id="TIGR00762">
    <property type="entry name" value="DegV"/>
    <property type="match status" value="1"/>
</dbReference>
<dbReference type="GO" id="GO:0008289">
    <property type="term" value="F:lipid binding"/>
    <property type="evidence" value="ECO:0007669"/>
    <property type="project" value="UniProtKB-KW"/>
</dbReference>
<proteinExistence type="predicted"/>
<evidence type="ECO:0000313" key="3">
    <source>
        <dbReference type="Proteomes" id="UP000242497"/>
    </source>
</evidence>
<dbReference type="InterPro" id="IPR050270">
    <property type="entry name" value="DegV_domain_contain"/>
</dbReference>
<dbReference type="AlphaFoldDB" id="A0A1M6TL55"/>
<evidence type="ECO:0000313" key="2">
    <source>
        <dbReference type="EMBL" id="SHK57619.1"/>
    </source>
</evidence>
<reference evidence="3" key="1">
    <citation type="submission" date="2016-11" db="EMBL/GenBank/DDBJ databases">
        <authorList>
            <person name="Varghese N."/>
            <person name="Submissions S."/>
        </authorList>
    </citation>
    <scope>NUCLEOTIDE SEQUENCE [LARGE SCALE GENOMIC DNA]</scope>
    <source>
        <strain evidence="3">DSM 15518</strain>
    </source>
</reference>
<dbReference type="EMBL" id="FRAE01000099">
    <property type="protein sequence ID" value="SHK57619.1"/>
    <property type="molecule type" value="Genomic_DNA"/>
</dbReference>
<keyword evidence="1" id="KW-0446">Lipid-binding</keyword>
<dbReference type="Pfam" id="PF02645">
    <property type="entry name" value="DegV"/>
    <property type="match status" value="1"/>
</dbReference>
<dbReference type="Proteomes" id="UP000242497">
    <property type="component" value="Unassembled WGS sequence"/>
</dbReference>
<dbReference type="RefSeq" id="WP_072890756.1">
    <property type="nucleotide sequence ID" value="NZ_FRAE01000099.1"/>
</dbReference>
<dbReference type="PANTHER" id="PTHR33434">
    <property type="entry name" value="DEGV DOMAIN-CONTAINING PROTEIN DR_1986-RELATED"/>
    <property type="match status" value="1"/>
</dbReference>
<accession>A0A1M6TL55</accession>
<organism evidence="2 3">
    <name type="scientific">Tepidibacter formicigenes DSM 15518</name>
    <dbReference type="NCBI Taxonomy" id="1123349"/>
    <lineage>
        <taxon>Bacteria</taxon>
        <taxon>Bacillati</taxon>
        <taxon>Bacillota</taxon>
        <taxon>Clostridia</taxon>
        <taxon>Peptostreptococcales</taxon>
        <taxon>Peptostreptococcaceae</taxon>
        <taxon>Tepidibacter</taxon>
    </lineage>
</organism>
<gene>
    <name evidence="2" type="ORF">SAMN02744037_02624</name>
</gene>
<name>A0A1M6TL55_9FIRM</name>
<dbReference type="STRING" id="1123349.SAMN02744037_02624"/>
<keyword evidence="3" id="KW-1185">Reference proteome</keyword>
<dbReference type="InterPro" id="IPR003797">
    <property type="entry name" value="DegV"/>
</dbReference>
<sequence length="279" mass="31047">MNIKIITDSLSDIPLNLIKEYDIEVVPLTVIFEDGEYKDGLDLSNEEFYEKLKNSESVPKTSQITPLEFEKIFKKYLDENKKILYIAGSSKATGTYQSSLLAKDLLDSDDIYTFDTMALSFGCGMLVVEAARMAKKGKNIDEILNELQHMREKVDHIFTVDTLEYLQKGGRISSTKAAIGRILSIKPILTVEEGLVSQLDQVRGKRKVVSKMIELAKKRGHNLSNQVIVISHGANEELALKLKEAVDKEINPKDIIIGNIGSAIGTHAGPGTVAIFYLR</sequence>
<dbReference type="PANTHER" id="PTHR33434:SF2">
    <property type="entry name" value="FATTY ACID-BINDING PROTEIN TM_1468"/>
    <property type="match status" value="1"/>
</dbReference>
<dbReference type="Gene3D" id="3.40.50.10170">
    <property type="match status" value="1"/>
</dbReference>
<dbReference type="SUPFAM" id="SSF82549">
    <property type="entry name" value="DAK1/DegV-like"/>
    <property type="match status" value="1"/>
</dbReference>
<protein>
    <submittedName>
        <fullName evidence="2">EDD domain protein, DegV family</fullName>
    </submittedName>
</protein>
<dbReference type="InterPro" id="IPR043168">
    <property type="entry name" value="DegV_C"/>
</dbReference>
<dbReference type="Gene3D" id="3.30.1180.10">
    <property type="match status" value="1"/>
</dbReference>
<dbReference type="OrthoDB" id="9780216at2"/>
<dbReference type="PROSITE" id="PS51482">
    <property type="entry name" value="DEGV"/>
    <property type="match status" value="1"/>
</dbReference>